<proteinExistence type="predicted"/>
<organism evidence="1 2">
    <name type="scientific">Pseudoalteromonas lipolytica</name>
    <dbReference type="NCBI Taxonomy" id="570156"/>
    <lineage>
        <taxon>Bacteria</taxon>
        <taxon>Pseudomonadati</taxon>
        <taxon>Pseudomonadota</taxon>
        <taxon>Gammaproteobacteria</taxon>
        <taxon>Alteromonadales</taxon>
        <taxon>Pseudoalteromonadaceae</taxon>
        <taxon>Pseudoalteromonas</taxon>
    </lineage>
</organism>
<gene>
    <name evidence="1" type="ORF">AOG27_10595</name>
</gene>
<name>A0A0P7E0R1_9GAMM</name>
<dbReference type="AlphaFoldDB" id="A0A0P7E0R1"/>
<reference evidence="1 2" key="1">
    <citation type="submission" date="2015-09" db="EMBL/GenBank/DDBJ databases">
        <title>Draft Genome Sequence of Pseudoalteromonas lipolytica UCD-48B.</title>
        <authorList>
            <person name="Krusor M."/>
            <person name="Coil D.A."/>
            <person name="Lang J.M."/>
            <person name="Eisen J.A."/>
            <person name="Alexiev A."/>
        </authorList>
    </citation>
    <scope>NUCLEOTIDE SEQUENCE [LARGE SCALE GENOMIC DNA]</scope>
    <source>
        <strain evidence="1 2">UCD-48B</strain>
    </source>
</reference>
<dbReference type="RefSeq" id="WP_054552997.1">
    <property type="nucleotide sequence ID" value="NZ_LJTC01000006.1"/>
</dbReference>
<accession>A0A0P7E0R1</accession>
<dbReference type="PATRIC" id="fig|570156.3.peg.3209"/>
<dbReference type="Proteomes" id="UP000050378">
    <property type="component" value="Unassembled WGS sequence"/>
</dbReference>
<evidence type="ECO:0000313" key="1">
    <source>
        <dbReference type="EMBL" id="KPM83540.1"/>
    </source>
</evidence>
<sequence length="134" mass="14509">MTDLLSLKLFGHCSVEPFIEEDIDTQIIQTDVCDDILTNPLNLSAQIDMAAATACVLSTESDISEPLIEPVSLIDINDNLALSDSISSTDECHVNHTDHSFMLSDEGGIITFDDDHGASDWGFDDAGISDNTDF</sequence>
<evidence type="ECO:0000313" key="2">
    <source>
        <dbReference type="Proteomes" id="UP000050378"/>
    </source>
</evidence>
<protein>
    <submittedName>
        <fullName evidence="1">Uncharacterized protein</fullName>
    </submittedName>
</protein>
<dbReference type="EMBL" id="LJTC01000006">
    <property type="protein sequence ID" value="KPM83540.1"/>
    <property type="molecule type" value="Genomic_DNA"/>
</dbReference>
<comment type="caution">
    <text evidence="1">The sequence shown here is derived from an EMBL/GenBank/DDBJ whole genome shotgun (WGS) entry which is preliminary data.</text>
</comment>